<feature type="transmembrane region" description="Helical" evidence="1">
    <location>
        <begin position="245"/>
        <end position="264"/>
    </location>
</feature>
<dbReference type="InterPro" id="IPR036259">
    <property type="entry name" value="MFS_trans_sf"/>
</dbReference>
<gene>
    <name evidence="2" type="ORF">SAMN05421811_11156</name>
</gene>
<dbReference type="PANTHER" id="PTHR23530:SF1">
    <property type="entry name" value="PERMEASE, MAJOR FACILITATOR SUPERFAMILY-RELATED"/>
    <property type="match status" value="1"/>
</dbReference>
<keyword evidence="1" id="KW-1133">Transmembrane helix</keyword>
<feature type="transmembrane region" description="Helical" evidence="1">
    <location>
        <begin position="158"/>
        <end position="177"/>
    </location>
</feature>
<feature type="transmembrane region" description="Helical" evidence="1">
    <location>
        <begin position="7"/>
        <end position="27"/>
    </location>
</feature>
<feature type="transmembrane region" description="Helical" evidence="1">
    <location>
        <begin position="132"/>
        <end position="152"/>
    </location>
</feature>
<sequence length="383" mass="38935">MLVIKLYAYAFLGEFILLYPVYTLLFADAGVSVAEASVLFVIWSVTGMVLEVPSGAWADTVSRRLLLFLGPLLAGAGYALWVSVPSFWAFAAGFVLWGAQGALVSGSYEALAYEELQRRGQEGRYAAVMGRAEAAGLVANALAIGLAVPAFAAGGYAVVGAASVAACVLCAVTALTLPEHRAPRPAGEEGYLAVLRSGLAVARADRAVLRALLLVAVVTAIWGALEEYIPFLGLETGVAESAVPLLVLVVWIGATAGGLLAGVAARLPDRAYGLTVAGAAVALAAGALSGHPAGFVLIAGAFGAFQLAGVVADARLQERIGGAARATVTSVAGLGMNVVTLVVYAGYGAVSGRLSNGVAFALFAVPYVVVAVLAGRRERAVAQ</sequence>
<reference evidence="2 3" key="1">
    <citation type="submission" date="2016-10" db="EMBL/GenBank/DDBJ databases">
        <authorList>
            <person name="de Groot N.N."/>
        </authorList>
    </citation>
    <scope>NUCLEOTIDE SEQUENCE [LARGE SCALE GENOMIC DNA]</scope>
    <source>
        <strain evidence="2 3">CGMCC 4.5598</strain>
    </source>
</reference>
<accession>A0A1I0L184</accession>
<name>A0A1I0L184_9ACTN</name>
<keyword evidence="3" id="KW-1185">Reference proteome</keyword>
<keyword evidence="1" id="KW-0472">Membrane</keyword>
<dbReference type="STRING" id="568860.SAMN05421811_11156"/>
<dbReference type="PANTHER" id="PTHR23530">
    <property type="entry name" value="TRANSPORT PROTEIN-RELATED"/>
    <property type="match status" value="1"/>
</dbReference>
<feature type="transmembrane region" description="Helical" evidence="1">
    <location>
        <begin position="271"/>
        <end position="289"/>
    </location>
</feature>
<dbReference type="OrthoDB" id="350307at2"/>
<dbReference type="Pfam" id="PF07690">
    <property type="entry name" value="MFS_1"/>
    <property type="match status" value="1"/>
</dbReference>
<feature type="transmembrane region" description="Helical" evidence="1">
    <location>
        <begin position="33"/>
        <end position="53"/>
    </location>
</feature>
<dbReference type="RefSeq" id="WP_091087898.1">
    <property type="nucleotide sequence ID" value="NZ_FOHX01000011.1"/>
</dbReference>
<keyword evidence="1" id="KW-0812">Transmembrane</keyword>
<dbReference type="SUPFAM" id="SSF103473">
    <property type="entry name" value="MFS general substrate transporter"/>
    <property type="match status" value="1"/>
</dbReference>
<dbReference type="InterPro" id="IPR053160">
    <property type="entry name" value="MFS_DHA3_Transporter"/>
</dbReference>
<evidence type="ECO:0000313" key="3">
    <source>
        <dbReference type="Proteomes" id="UP000199361"/>
    </source>
</evidence>
<dbReference type="GO" id="GO:0022857">
    <property type="term" value="F:transmembrane transporter activity"/>
    <property type="evidence" value="ECO:0007669"/>
    <property type="project" value="InterPro"/>
</dbReference>
<evidence type="ECO:0000256" key="1">
    <source>
        <dbReference type="SAM" id="Phobius"/>
    </source>
</evidence>
<feature type="transmembrane region" description="Helical" evidence="1">
    <location>
        <begin position="207"/>
        <end position="225"/>
    </location>
</feature>
<dbReference type="Gene3D" id="1.20.1250.20">
    <property type="entry name" value="MFS general substrate transporter like domains"/>
    <property type="match status" value="1"/>
</dbReference>
<feature type="transmembrane region" description="Helical" evidence="1">
    <location>
        <begin position="295"/>
        <end position="314"/>
    </location>
</feature>
<organism evidence="2 3">
    <name type="scientific">Nonomuraea wenchangensis</name>
    <dbReference type="NCBI Taxonomy" id="568860"/>
    <lineage>
        <taxon>Bacteria</taxon>
        <taxon>Bacillati</taxon>
        <taxon>Actinomycetota</taxon>
        <taxon>Actinomycetes</taxon>
        <taxon>Streptosporangiales</taxon>
        <taxon>Streptosporangiaceae</taxon>
        <taxon>Nonomuraea</taxon>
    </lineage>
</organism>
<protein>
    <submittedName>
        <fullName evidence="2">Predicted arabinose efflux permease, MFS family</fullName>
    </submittedName>
</protein>
<feature type="transmembrane region" description="Helical" evidence="1">
    <location>
        <begin position="326"/>
        <end position="347"/>
    </location>
</feature>
<proteinExistence type="predicted"/>
<feature type="transmembrane region" description="Helical" evidence="1">
    <location>
        <begin position="353"/>
        <end position="374"/>
    </location>
</feature>
<dbReference type="Proteomes" id="UP000199361">
    <property type="component" value="Unassembled WGS sequence"/>
</dbReference>
<evidence type="ECO:0000313" key="2">
    <source>
        <dbReference type="EMBL" id="SEU32666.1"/>
    </source>
</evidence>
<feature type="transmembrane region" description="Helical" evidence="1">
    <location>
        <begin position="65"/>
        <end position="81"/>
    </location>
</feature>
<feature type="transmembrane region" description="Helical" evidence="1">
    <location>
        <begin position="87"/>
        <end position="111"/>
    </location>
</feature>
<dbReference type="EMBL" id="FOHX01000011">
    <property type="protein sequence ID" value="SEU32666.1"/>
    <property type="molecule type" value="Genomic_DNA"/>
</dbReference>
<dbReference type="AlphaFoldDB" id="A0A1I0L184"/>
<dbReference type="InterPro" id="IPR011701">
    <property type="entry name" value="MFS"/>
</dbReference>